<reference evidence="4" key="1">
    <citation type="journal article" date="2022" name="Int. J. Mol. Sci.">
        <title>Phenotypic and genotypic virulence characterisation of Staphylococcus pettenkoferi strains isolated from human bloodstream and diabetic foot infections.</title>
        <authorList>
            <person name="Magnan C."/>
        </authorList>
    </citation>
    <scope>NUCLEOTIDE SEQUENCE</scope>
    <source>
        <strain evidence="4">NSP020P</strain>
    </source>
</reference>
<feature type="domain" description="Insertion element IS150 protein InsJ-like helix-turn-helix" evidence="3">
    <location>
        <begin position="67"/>
        <end position="119"/>
    </location>
</feature>
<comment type="caution">
    <text evidence="4">The sequence shown here is derived from an EMBL/GenBank/DDBJ whole genome shotgun (WGS) entry which is preliminary data.</text>
</comment>
<gene>
    <name evidence="4" type="ORF">NW112_02850</name>
</gene>
<dbReference type="InterPro" id="IPR036388">
    <property type="entry name" value="WH-like_DNA-bd_sf"/>
</dbReference>
<dbReference type="RefSeq" id="WP_268210967.1">
    <property type="nucleotide sequence ID" value="NZ_JANSKK010000005.1"/>
</dbReference>
<feature type="compositionally biased region" description="Basic and acidic residues" evidence="2">
    <location>
        <begin position="131"/>
        <end position="143"/>
    </location>
</feature>
<dbReference type="GO" id="GO:0043565">
    <property type="term" value="F:sequence-specific DNA binding"/>
    <property type="evidence" value="ECO:0007669"/>
    <property type="project" value="InterPro"/>
</dbReference>
<dbReference type="InterPro" id="IPR055247">
    <property type="entry name" value="InsJ-like_HTH"/>
</dbReference>
<feature type="compositionally biased region" description="Basic residues" evidence="2">
    <location>
        <begin position="116"/>
        <end position="129"/>
    </location>
</feature>
<feature type="region of interest" description="Disordered" evidence="2">
    <location>
        <begin position="112"/>
        <end position="143"/>
    </location>
</feature>
<dbReference type="PANTHER" id="PTHR33795">
    <property type="entry name" value="INSERTION ELEMENT IS150 PROTEIN INSJ"/>
    <property type="match status" value="1"/>
</dbReference>
<evidence type="ECO:0000256" key="2">
    <source>
        <dbReference type="SAM" id="MobiDB-lite"/>
    </source>
</evidence>
<sequence length="179" mass="21172">MGKHYEFEVKLKIVQEYLNGPLGYKALTKKYNLAHPSLLKRWVNQYLEFGPKGLDKKLKKKAYTRDFKVSVLKFRQENKLSYRETANHFKISNPATLAAWQRKFDEGGFLGLDNKRRGRPSKMKRKQSSIKRNDLPLTESEREELKRLRNENEMLKAGIAYQKKLQSLTQHYGIKPRKK</sequence>
<protein>
    <submittedName>
        <fullName evidence="4">Helix-turn-helix domain-containing protein</fullName>
    </submittedName>
</protein>
<organism evidence="4 5">
    <name type="scientific">Staphylococcus pettenkoferi</name>
    <dbReference type="NCBI Taxonomy" id="170573"/>
    <lineage>
        <taxon>Bacteria</taxon>
        <taxon>Bacillati</taxon>
        <taxon>Bacillota</taxon>
        <taxon>Bacilli</taxon>
        <taxon>Bacillales</taxon>
        <taxon>Staphylococcaceae</taxon>
        <taxon>Staphylococcus</taxon>
    </lineage>
</organism>
<dbReference type="InterPro" id="IPR052057">
    <property type="entry name" value="IS150/IS1296_orfA-like"/>
</dbReference>
<evidence type="ECO:0000259" key="3">
    <source>
        <dbReference type="Pfam" id="PF13518"/>
    </source>
</evidence>
<dbReference type="InterPro" id="IPR010921">
    <property type="entry name" value="Trp_repressor/repl_initiator"/>
</dbReference>
<dbReference type="Pfam" id="PF13518">
    <property type="entry name" value="HTH_28"/>
    <property type="match status" value="2"/>
</dbReference>
<proteinExistence type="inferred from homology"/>
<dbReference type="Proteomes" id="UP001081438">
    <property type="component" value="Unassembled WGS sequence"/>
</dbReference>
<feature type="domain" description="Insertion element IS150 protein InsJ-like helix-turn-helix" evidence="3">
    <location>
        <begin position="10"/>
        <end position="60"/>
    </location>
</feature>
<dbReference type="SUPFAM" id="SSF46689">
    <property type="entry name" value="Homeodomain-like"/>
    <property type="match status" value="1"/>
</dbReference>
<name>A0A9Q4GZU4_9STAP</name>
<dbReference type="EMBL" id="JANSKX010000009">
    <property type="protein sequence ID" value="MCY1594174.1"/>
    <property type="molecule type" value="Genomic_DNA"/>
</dbReference>
<evidence type="ECO:0000256" key="1">
    <source>
        <dbReference type="ARBA" id="ARBA00038232"/>
    </source>
</evidence>
<accession>A0A9Q4GZU4</accession>
<dbReference type="SUPFAM" id="SSF48295">
    <property type="entry name" value="TrpR-like"/>
    <property type="match status" value="1"/>
</dbReference>
<dbReference type="AlphaFoldDB" id="A0A9Q4GZU4"/>
<evidence type="ECO:0000313" key="4">
    <source>
        <dbReference type="EMBL" id="MCY1594174.1"/>
    </source>
</evidence>
<dbReference type="InterPro" id="IPR009057">
    <property type="entry name" value="Homeodomain-like_sf"/>
</dbReference>
<dbReference type="Gene3D" id="1.10.10.10">
    <property type="entry name" value="Winged helix-like DNA-binding domain superfamily/Winged helix DNA-binding domain"/>
    <property type="match status" value="2"/>
</dbReference>
<comment type="similarity">
    <text evidence="1">Belongs to the IS150/IS1296 orfA family.</text>
</comment>
<dbReference type="PANTHER" id="PTHR33795:SF1">
    <property type="entry name" value="INSERTION ELEMENT IS150 PROTEIN INSJ"/>
    <property type="match status" value="1"/>
</dbReference>
<evidence type="ECO:0000313" key="5">
    <source>
        <dbReference type="Proteomes" id="UP001081438"/>
    </source>
</evidence>